<name>A0A484XQK6_9ENTR</name>
<dbReference type="Proteomes" id="UP000351155">
    <property type="component" value="Unassembled WGS sequence"/>
</dbReference>
<evidence type="ECO:0000313" key="1">
    <source>
        <dbReference type="EMBL" id="VFS25902.1"/>
    </source>
</evidence>
<dbReference type="EMBL" id="CAADIW010000021">
    <property type="protein sequence ID" value="VFS25902.1"/>
    <property type="molecule type" value="Genomic_DNA"/>
</dbReference>
<organism evidence="1 2">
    <name type="scientific">Enterobacter cancerogenus</name>
    <dbReference type="NCBI Taxonomy" id="69218"/>
    <lineage>
        <taxon>Bacteria</taxon>
        <taxon>Pseudomonadati</taxon>
        <taxon>Pseudomonadota</taxon>
        <taxon>Gammaproteobacteria</taxon>
        <taxon>Enterobacterales</taxon>
        <taxon>Enterobacteriaceae</taxon>
        <taxon>Enterobacter</taxon>
        <taxon>Enterobacter cloacae complex</taxon>
    </lineage>
</organism>
<dbReference type="AlphaFoldDB" id="A0A484XQK6"/>
<reference evidence="1 2" key="1">
    <citation type="submission" date="2019-03" db="EMBL/GenBank/DDBJ databases">
        <authorList>
            <consortium name="Pathogen Informatics"/>
        </authorList>
    </citation>
    <scope>NUCLEOTIDE SEQUENCE [LARGE SCALE GENOMIC DNA]</scope>
    <source>
        <strain evidence="1 2">NCTC12126</strain>
    </source>
</reference>
<protein>
    <submittedName>
        <fullName evidence="1">Uncharacterized protein</fullName>
    </submittedName>
</protein>
<gene>
    <name evidence="1" type="ORF">NCTC12126_02352</name>
</gene>
<accession>A0A484XQK6</accession>
<sequence>MDGSAKTIFDSLFGSFDEFEKRYPLIVKGLRALIGAAGGAKDAVDNAAGVGEGESLFTYKDIIRGLPVIGPLYGALKAPGEIGDLTGNNMNPLDGLNSFLGLFMDSDKANGLSPGLTPPSVNGGKQTNITNTNSGNTTITVATPEEAAAVANARDASFANQMTTGLDNMAEGGGYA</sequence>
<evidence type="ECO:0000313" key="2">
    <source>
        <dbReference type="Proteomes" id="UP000351155"/>
    </source>
</evidence>
<proteinExistence type="predicted"/>